<proteinExistence type="predicted"/>
<dbReference type="OrthoDB" id="3360976at2759"/>
<evidence type="ECO:0000313" key="1">
    <source>
        <dbReference type="EMBL" id="KIO04605.1"/>
    </source>
</evidence>
<dbReference type="Proteomes" id="UP000054217">
    <property type="component" value="Unassembled WGS sequence"/>
</dbReference>
<reference evidence="1 2" key="1">
    <citation type="submission" date="2014-04" db="EMBL/GenBank/DDBJ databases">
        <authorList>
            <consortium name="DOE Joint Genome Institute"/>
            <person name="Kuo A."/>
            <person name="Kohler A."/>
            <person name="Costa M.D."/>
            <person name="Nagy L.G."/>
            <person name="Floudas D."/>
            <person name="Copeland A."/>
            <person name="Barry K.W."/>
            <person name="Cichocki N."/>
            <person name="Veneault-Fourrey C."/>
            <person name="LaButti K."/>
            <person name="Lindquist E.A."/>
            <person name="Lipzen A."/>
            <person name="Lundell T."/>
            <person name="Morin E."/>
            <person name="Murat C."/>
            <person name="Sun H."/>
            <person name="Tunlid A."/>
            <person name="Henrissat B."/>
            <person name="Grigoriev I.V."/>
            <person name="Hibbett D.S."/>
            <person name="Martin F."/>
            <person name="Nordberg H.P."/>
            <person name="Cantor M.N."/>
            <person name="Hua S.X."/>
        </authorList>
    </citation>
    <scope>NUCLEOTIDE SEQUENCE [LARGE SCALE GENOMIC DNA]</scope>
    <source>
        <strain evidence="1 2">Marx 270</strain>
    </source>
</reference>
<dbReference type="InParanoid" id="A0A0C3NUP9"/>
<dbReference type="HOGENOM" id="CLU_2307176_0_0_1"/>
<keyword evidence="2" id="KW-1185">Reference proteome</keyword>
<dbReference type="AlphaFoldDB" id="A0A0C3NUP9"/>
<gene>
    <name evidence="1" type="ORF">M404DRAFT_1000465</name>
</gene>
<dbReference type="EMBL" id="KN831970">
    <property type="protein sequence ID" value="KIO04605.1"/>
    <property type="molecule type" value="Genomic_DNA"/>
</dbReference>
<evidence type="ECO:0000313" key="2">
    <source>
        <dbReference type="Proteomes" id="UP000054217"/>
    </source>
</evidence>
<accession>A0A0C3NUP9</accession>
<sequence>MRLTFSTDYYLNTSMADERGRTRYIVSTCGFLNRKTTVHKAGISGRSSHPIILAIIKRGFFRSDKIWFRGREFRADQLMTTKRALSSCVVLIASREHGRF</sequence>
<protein>
    <submittedName>
        <fullName evidence="1">Uncharacterized protein</fullName>
    </submittedName>
</protein>
<organism evidence="1 2">
    <name type="scientific">Pisolithus tinctorius Marx 270</name>
    <dbReference type="NCBI Taxonomy" id="870435"/>
    <lineage>
        <taxon>Eukaryota</taxon>
        <taxon>Fungi</taxon>
        <taxon>Dikarya</taxon>
        <taxon>Basidiomycota</taxon>
        <taxon>Agaricomycotina</taxon>
        <taxon>Agaricomycetes</taxon>
        <taxon>Agaricomycetidae</taxon>
        <taxon>Boletales</taxon>
        <taxon>Sclerodermatineae</taxon>
        <taxon>Pisolithaceae</taxon>
        <taxon>Pisolithus</taxon>
    </lineage>
</organism>
<reference evidence="2" key="2">
    <citation type="submission" date="2015-01" db="EMBL/GenBank/DDBJ databases">
        <title>Evolutionary Origins and Diversification of the Mycorrhizal Mutualists.</title>
        <authorList>
            <consortium name="DOE Joint Genome Institute"/>
            <consortium name="Mycorrhizal Genomics Consortium"/>
            <person name="Kohler A."/>
            <person name="Kuo A."/>
            <person name="Nagy L.G."/>
            <person name="Floudas D."/>
            <person name="Copeland A."/>
            <person name="Barry K.W."/>
            <person name="Cichocki N."/>
            <person name="Veneault-Fourrey C."/>
            <person name="LaButti K."/>
            <person name="Lindquist E.A."/>
            <person name="Lipzen A."/>
            <person name="Lundell T."/>
            <person name="Morin E."/>
            <person name="Murat C."/>
            <person name="Riley R."/>
            <person name="Ohm R."/>
            <person name="Sun H."/>
            <person name="Tunlid A."/>
            <person name="Henrissat B."/>
            <person name="Grigoriev I.V."/>
            <person name="Hibbett D.S."/>
            <person name="Martin F."/>
        </authorList>
    </citation>
    <scope>NUCLEOTIDE SEQUENCE [LARGE SCALE GENOMIC DNA]</scope>
    <source>
        <strain evidence="2">Marx 270</strain>
    </source>
</reference>
<name>A0A0C3NUP9_PISTI</name>